<evidence type="ECO:0000256" key="3">
    <source>
        <dbReference type="ARBA" id="ARBA00022692"/>
    </source>
</evidence>
<dbReference type="PANTHER" id="PTHR22950">
    <property type="entry name" value="AMINO ACID TRANSPORTER"/>
    <property type="match status" value="1"/>
</dbReference>
<feature type="transmembrane region" description="Helical" evidence="6">
    <location>
        <begin position="274"/>
        <end position="296"/>
    </location>
</feature>
<evidence type="ECO:0000256" key="4">
    <source>
        <dbReference type="ARBA" id="ARBA00022989"/>
    </source>
</evidence>
<comment type="similarity">
    <text evidence="2">Belongs to the amino acid/polyamine transporter 2 family.</text>
</comment>
<dbReference type="PANTHER" id="PTHR22950:SF697">
    <property type="entry name" value="AMINO ACID TRANSPORTER (EUROFUNG)"/>
    <property type="match status" value="1"/>
</dbReference>
<comment type="caution">
    <text evidence="8">The sequence shown here is derived from an EMBL/GenBank/DDBJ whole genome shotgun (WGS) entry which is preliminary data.</text>
</comment>
<feature type="transmembrane region" description="Helical" evidence="6">
    <location>
        <begin position="356"/>
        <end position="377"/>
    </location>
</feature>
<feature type="transmembrane region" description="Helical" evidence="6">
    <location>
        <begin position="191"/>
        <end position="211"/>
    </location>
</feature>
<feature type="domain" description="Amino acid transporter transmembrane" evidence="7">
    <location>
        <begin position="52"/>
        <end position="448"/>
    </location>
</feature>
<evidence type="ECO:0000313" key="8">
    <source>
        <dbReference type="EMBL" id="KAF2102791.1"/>
    </source>
</evidence>
<dbReference type="Pfam" id="PF01490">
    <property type="entry name" value="Aa_trans"/>
    <property type="match status" value="1"/>
</dbReference>
<dbReference type="AlphaFoldDB" id="A0A9P4M9J9"/>
<evidence type="ECO:0000313" key="9">
    <source>
        <dbReference type="Proteomes" id="UP000799772"/>
    </source>
</evidence>
<dbReference type="FunFam" id="1.20.1740.10:FF:000039">
    <property type="entry name" value="Neutral amino acid transporter (Eurofung)"/>
    <property type="match status" value="1"/>
</dbReference>
<dbReference type="GO" id="GO:0015179">
    <property type="term" value="F:L-amino acid transmembrane transporter activity"/>
    <property type="evidence" value="ECO:0007669"/>
    <property type="project" value="TreeGrafter"/>
</dbReference>
<dbReference type="OrthoDB" id="40134at2759"/>
<comment type="subcellular location">
    <subcellularLocation>
        <location evidence="1">Membrane</location>
        <topology evidence="1">Multi-pass membrane protein</topology>
    </subcellularLocation>
</comment>
<evidence type="ECO:0000259" key="7">
    <source>
        <dbReference type="Pfam" id="PF01490"/>
    </source>
</evidence>
<keyword evidence="9" id="KW-1185">Reference proteome</keyword>
<feature type="transmembrane region" description="Helical" evidence="6">
    <location>
        <begin position="429"/>
        <end position="447"/>
    </location>
</feature>
<evidence type="ECO:0000256" key="2">
    <source>
        <dbReference type="ARBA" id="ARBA00008066"/>
    </source>
</evidence>
<keyword evidence="4 6" id="KW-1133">Transmembrane helix</keyword>
<feature type="transmembrane region" description="Helical" evidence="6">
    <location>
        <begin position="231"/>
        <end position="253"/>
    </location>
</feature>
<dbReference type="Proteomes" id="UP000799772">
    <property type="component" value="Unassembled WGS sequence"/>
</dbReference>
<reference evidence="8" key="1">
    <citation type="journal article" date="2020" name="Stud. Mycol.">
        <title>101 Dothideomycetes genomes: a test case for predicting lifestyles and emergence of pathogens.</title>
        <authorList>
            <person name="Haridas S."/>
            <person name="Albert R."/>
            <person name="Binder M."/>
            <person name="Bloem J."/>
            <person name="Labutti K."/>
            <person name="Salamov A."/>
            <person name="Andreopoulos B."/>
            <person name="Baker S."/>
            <person name="Barry K."/>
            <person name="Bills G."/>
            <person name="Bluhm B."/>
            <person name="Cannon C."/>
            <person name="Castanera R."/>
            <person name="Culley D."/>
            <person name="Daum C."/>
            <person name="Ezra D."/>
            <person name="Gonzalez J."/>
            <person name="Henrissat B."/>
            <person name="Kuo A."/>
            <person name="Liang C."/>
            <person name="Lipzen A."/>
            <person name="Lutzoni F."/>
            <person name="Magnuson J."/>
            <person name="Mondo S."/>
            <person name="Nolan M."/>
            <person name="Ohm R."/>
            <person name="Pangilinan J."/>
            <person name="Park H.-J."/>
            <person name="Ramirez L."/>
            <person name="Alfaro M."/>
            <person name="Sun H."/>
            <person name="Tritt A."/>
            <person name="Yoshinaga Y."/>
            <person name="Zwiers L.-H."/>
            <person name="Turgeon B."/>
            <person name="Goodwin S."/>
            <person name="Spatafora J."/>
            <person name="Crous P."/>
            <person name="Grigoriev I."/>
        </authorList>
    </citation>
    <scope>NUCLEOTIDE SEQUENCE</scope>
    <source>
        <strain evidence="8">CBS 133067</strain>
    </source>
</reference>
<sequence>MSEKELGHDAEKGHGKSSVEVGTVGVLVEDGVVYDNEHEVFRKDDDAIDYRTVGMKRALFVMFKVVFSLGILSLPSTLFSLGALGGALSVIGWGLLNTYCAILIGNFRHNHTTCHSIVDMGMILGGKVLKETCGVLFLLGWILAVGASILGVSTGLNALSSHATCTVWWSFITYIVVALGASLPKFHSLGWITWIGSASIFTAVFIIVIAVTTRDRPAAAPQSGPYELGYFVIGSPSFISGMVASLNIFNSSAGANSFIPLMAEMKRPKDFNKAVIIVMSFSGACYIAFSLVIYRWCGQWVTSPSLASAGPVIEKVCYGIALPGLLAIALLCLHVASKYLFVRILRKSPHLQAKSAIHWITWFSCTFGLGTLSFIMAEAIPVFNYLLALNASVCFAPLAIMIPGACWLYDHKSYRKGSMGQKVFYWSHYSLLLFGAFFLVGGTYATIQSIITSNQTNGIGKPFDCANDA</sequence>
<feature type="transmembrane region" description="Helical" evidence="6">
    <location>
        <begin position="87"/>
        <end position="107"/>
    </location>
</feature>
<feature type="transmembrane region" description="Helical" evidence="6">
    <location>
        <begin position="128"/>
        <end position="152"/>
    </location>
</feature>
<evidence type="ECO:0000256" key="6">
    <source>
        <dbReference type="SAM" id="Phobius"/>
    </source>
</evidence>
<evidence type="ECO:0000256" key="5">
    <source>
        <dbReference type="ARBA" id="ARBA00023136"/>
    </source>
</evidence>
<proteinExistence type="inferred from homology"/>
<dbReference type="EMBL" id="ML978122">
    <property type="protein sequence ID" value="KAF2102791.1"/>
    <property type="molecule type" value="Genomic_DNA"/>
</dbReference>
<dbReference type="InterPro" id="IPR013057">
    <property type="entry name" value="AA_transpt_TM"/>
</dbReference>
<organism evidence="8 9">
    <name type="scientific">Rhizodiscina lignyota</name>
    <dbReference type="NCBI Taxonomy" id="1504668"/>
    <lineage>
        <taxon>Eukaryota</taxon>
        <taxon>Fungi</taxon>
        <taxon>Dikarya</taxon>
        <taxon>Ascomycota</taxon>
        <taxon>Pezizomycotina</taxon>
        <taxon>Dothideomycetes</taxon>
        <taxon>Pleosporomycetidae</taxon>
        <taxon>Aulographales</taxon>
        <taxon>Rhizodiscinaceae</taxon>
        <taxon>Rhizodiscina</taxon>
    </lineage>
</organism>
<gene>
    <name evidence="8" type="ORF">NA57DRAFT_71776</name>
</gene>
<feature type="transmembrane region" description="Helical" evidence="6">
    <location>
        <begin position="316"/>
        <end position="336"/>
    </location>
</feature>
<name>A0A9P4M9J9_9PEZI</name>
<dbReference type="GO" id="GO:0016020">
    <property type="term" value="C:membrane"/>
    <property type="evidence" value="ECO:0007669"/>
    <property type="project" value="UniProtKB-SubCell"/>
</dbReference>
<accession>A0A9P4M9J9</accession>
<keyword evidence="3 6" id="KW-0812">Transmembrane</keyword>
<feature type="transmembrane region" description="Helical" evidence="6">
    <location>
        <begin position="58"/>
        <end position="81"/>
    </location>
</feature>
<feature type="transmembrane region" description="Helical" evidence="6">
    <location>
        <begin position="383"/>
        <end position="409"/>
    </location>
</feature>
<evidence type="ECO:0000256" key="1">
    <source>
        <dbReference type="ARBA" id="ARBA00004141"/>
    </source>
</evidence>
<protein>
    <submittedName>
        <fullName evidence="8">Neutral amino acid permease</fullName>
    </submittedName>
</protein>
<keyword evidence="5 6" id="KW-0472">Membrane</keyword>
<feature type="transmembrane region" description="Helical" evidence="6">
    <location>
        <begin position="158"/>
        <end position="179"/>
    </location>
</feature>